<dbReference type="Proteomes" id="UP001303046">
    <property type="component" value="Unassembled WGS sequence"/>
</dbReference>
<organism evidence="3 4">
    <name type="scientific">Necator americanus</name>
    <name type="common">Human hookworm</name>
    <dbReference type="NCBI Taxonomy" id="51031"/>
    <lineage>
        <taxon>Eukaryota</taxon>
        <taxon>Metazoa</taxon>
        <taxon>Ecdysozoa</taxon>
        <taxon>Nematoda</taxon>
        <taxon>Chromadorea</taxon>
        <taxon>Rhabditida</taxon>
        <taxon>Rhabditina</taxon>
        <taxon>Rhabditomorpha</taxon>
        <taxon>Strongyloidea</taxon>
        <taxon>Ancylostomatidae</taxon>
        <taxon>Bunostominae</taxon>
        <taxon>Necator</taxon>
    </lineage>
</organism>
<dbReference type="EMBL" id="JAVFWL010000006">
    <property type="protein sequence ID" value="KAK6767084.1"/>
    <property type="molecule type" value="Genomic_DNA"/>
</dbReference>
<keyword evidence="4" id="KW-1185">Reference proteome</keyword>
<dbReference type="EMBL" id="JAVFWL010000007">
    <property type="protein sequence ID" value="KAK6767277.1"/>
    <property type="molecule type" value="Genomic_DNA"/>
</dbReference>
<name>A0ABR1EX96_NECAM</name>
<evidence type="ECO:0000313" key="4">
    <source>
        <dbReference type="Proteomes" id="UP001303046"/>
    </source>
</evidence>
<keyword evidence="1" id="KW-0812">Transmembrane</keyword>
<accession>A0ABR1EX96</accession>
<sequence length="97" mass="11259">MCVVRRREATFGNSAYNACTSNLEIFILEADHTPLDHQLLPESSRLISMEDYMRTTLFLPSAVFFSDHHLVHLISTCPILTFFAFCCFDFLELELFF</sequence>
<gene>
    <name evidence="3" type="primary">Necator_2022.05.29.01.07.g59</name>
    <name evidence="2" type="synonym">Necator_chrX.g26555</name>
    <name evidence="2" type="ORF">RB195_026388</name>
    <name evidence="3" type="ORF">RB195_026507</name>
</gene>
<keyword evidence="1" id="KW-0472">Membrane</keyword>
<keyword evidence="1" id="KW-1133">Transmembrane helix</keyword>
<evidence type="ECO:0000313" key="2">
    <source>
        <dbReference type="EMBL" id="KAK6767084.1"/>
    </source>
</evidence>
<evidence type="ECO:0000256" key="1">
    <source>
        <dbReference type="SAM" id="Phobius"/>
    </source>
</evidence>
<evidence type="ECO:0000313" key="3">
    <source>
        <dbReference type="EMBL" id="KAK6767277.1"/>
    </source>
</evidence>
<reference evidence="3 4" key="1">
    <citation type="submission" date="2023-08" db="EMBL/GenBank/DDBJ databases">
        <title>A Necator americanus chromosomal reference genome.</title>
        <authorList>
            <person name="Ilik V."/>
            <person name="Petrzelkova K.J."/>
            <person name="Pardy F."/>
            <person name="Fuh T."/>
            <person name="Niatou-Singa F.S."/>
            <person name="Gouil Q."/>
            <person name="Baker L."/>
            <person name="Ritchie M.E."/>
            <person name="Jex A.R."/>
            <person name="Gazzola D."/>
            <person name="Li H."/>
            <person name="Toshio Fujiwara R."/>
            <person name="Zhan B."/>
            <person name="Aroian R.V."/>
            <person name="Pafco B."/>
            <person name="Schwarz E.M."/>
        </authorList>
    </citation>
    <scope>NUCLEOTIDE SEQUENCE [LARGE SCALE GENOMIC DNA]</scope>
    <source>
        <strain evidence="3 4">Aroian</strain>
        <tissue evidence="3">Whole animal</tissue>
    </source>
</reference>
<feature type="transmembrane region" description="Helical" evidence="1">
    <location>
        <begin position="70"/>
        <end position="91"/>
    </location>
</feature>
<proteinExistence type="predicted"/>
<comment type="caution">
    <text evidence="3">The sequence shown here is derived from an EMBL/GenBank/DDBJ whole genome shotgun (WGS) entry which is preliminary data.</text>
</comment>
<protein>
    <submittedName>
        <fullName evidence="3">Uncharacterized protein</fullName>
    </submittedName>
</protein>